<dbReference type="InterPro" id="IPR051259">
    <property type="entry name" value="rRNA_Methyltransferase"/>
</dbReference>
<organism evidence="6">
    <name type="scientific">marine metagenome</name>
    <dbReference type="NCBI Taxonomy" id="408172"/>
    <lineage>
        <taxon>unclassified sequences</taxon>
        <taxon>metagenomes</taxon>
        <taxon>ecological metagenomes</taxon>
    </lineage>
</organism>
<dbReference type="SUPFAM" id="SSF75217">
    <property type="entry name" value="alpha/beta knot"/>
    <property type="match status" value="1"/>
</dbReference>
<feature type="non-terminal residue" evidence="6">
    <location>
        <position position="1"/>
    </location>
</feature>
<feature type="domain" description="MRM3-like substrate binding" evidence="5">
    <location>
        <begin position="19"/>
        <end position="99"/>
    </location>
</feature>
<dbReference type="GO" id="GO:0008173">
    <property type="term" value="F:RNA methyltransferase activity"/>
    <property type="evidence" value="ECO:0007669"/>
    <property type="project" value="InterPro"/>
</dbReference>
<feature type="domain" description="tRNA/rRNA methyltransferase SpoU type" evidence="4">
    <location>
        <begin position="119"/>
        <end position="219"/>
    </location>
</feature>
<evidence type="ECO:0000259" key="5">
    <source>
        <dbReference type="Pfam" id="PF22435"/>
    </source>
</evidence>
<dbReference type="InterPro" id="IPR029064">
    <property type="entry name" value="Ribosomal_eL30-like_sf"/>
</dbReference>
<dbReference type="EMBL" id="UINC01140647">
    <property type="protein sequence ID" value="SVD27921.1"/>
    <property type="molecule type" value="Genomic_DNA"/>
</dbReference>
<dbReference type="Pfam" id="PF00588">
    <property type="entry name" value="SpoU_methylase"/>
    <property type="match status" value="1"/>
</dbReference>
<accession>A0A382U2E8</accession>
<sequence length="219" mass="23637">VKSITSRQNVLVTRIRNARRERRSTRKHLVLDGLRVVTDAQQSGLAIDTALVSTTAFKNDPDVKHLCTQFDSNKTNLATCSERIMAAVSPLRSPSTVVALGSYKPVDSEEIISCEPSSFIVMPLAVQDPGNLGAIIRSAVAAGSAGIIVDHSSADPYGWKALRGSMGCTFRLPVADTDNTLETLRQARHLGWTIVTTSPHNGTSVYDANLNRRVILLVG</sequence>
<feature type="non-terminal residue" evidence="6">
    <location>
        <position position="219"/>
    </location>
</feature>
<gene>
    <name evidence="6" type="ORF">METZ01_LOCUS380775</name>
</gene>
<dbReference type="GO" id="GO:0003723">
    <property type="term" value="F:RNA binding"/>
    <property type="evidence" value="ECO:0007669"/>
    <property type="project" value="InterPro"/>
</dbReference>
<proteinExistence type="inferred from homology"/>
<dbReference type="Gene3D" id="3.30.1330.30">
    <property type="match status" value="1"/>
</dbReference>
<evidence type="ECO:0000259" key="4">
    <source>
        <dbReference type="Pfam" id="PF00588"/>
    </source>
</evidence>
<dbReference type="PANTHER" id="PTHR43191">
    <property type="entry name" value="RRNA METHYLTRANSFERASE 3"/>
    <property type="match status" value="1"/>
</dbReference>
<dbReference type="Pfam" id="PF22435">
    <property type="entry name" value="MRM3-like_sub_bind"/>
    <property type="match status" value="1"/>
</dbReference>
<dbReference type="SUPFAM" id="SSF55315">
    <property type="entry name" value="L30e-like"/>
    <property type="match status" value="1"/>
</dbReference>
<comment type="similarity">
    <text evidence="1">Belongs to the class IV-like SAM-binding methyltransferase superfamily. RNA methyltransferase TrmH family.</text>
</comment>
<evidence type="ECO:0000256" key="1">
    <source>
        <dbReference type="ARBA" id="ARBA00007228"/>
    </source>
</evidence>
<dbReference type="InterPro" id="IPR053888">
    <property type="entry name" value="MRM3-like_sub_bind"/>
</dbReference>
<dbReference type="CDD" id="cd18095">
    <property type="entry name" value="SpoU-like_rRNA-MTase"/>
    <property type="match status" value="1"/>
</dbReference>
<dbReference type="PANTHER" id="PTHR43191:SF2">
    <property type="entry name" value="RRNA METHYLTRANSFERASE 3, MITOCHONDRIAL"/>
    <property type="match status" value="1"/>
</dbReference>
<protein>
    <submittedName>
        <fullName evidence="6">Uncharacterized protein</fullName>
    </submittedName>
</protein>
<evidence type="ECO:0000256" key="2">
    <source>
        <dbReference type="ARBA" id="ARBA00022603"/>
    </source>
</evidence>
<dbReference type="Gene3D" id="3.40.1280.10">
    <property type="match status" value="1"/>
</dbReference>
<name>A0A382U2E8_9ZZZZ</name>
<dbReference type="AlphaFoldDB" id="A0A382U2E8"/>
<dbReference type="InterPro" id="IPR001537">
    <property type="entry name" value="SpoU_MeTrfase"/>
</dbReference>
<evidence type="ECO:0000313" key="6">
    <source>
        <dbReference type="EMBL" id="SVD27921.1"/>
    </source>
</evidence>
<dbReference type="GO" id="GO:0032259">
    <property type="term" value="P:methylation"/>
    <property type="evidence" value="ECO:0007669"/>
    <property type="project" value="UniProtKB-KW"/>
</dbReference>
<dbReference type="GO" id="GO:0006396">
    <property type="term" value="P:RNA processing"/>
    <property type="evidence" value="ECO:0007669"/>
    <property type="project" value="InterPro"/>
</dbReference>
<dbReference type="InterPro" id="IPR029026">
    <property type="entry name" value="tRNA_m1G_MTases_N"/>
</dbReference>
<evidence type="ECO:0000256" key="3">
    <source>
        <dbReference type="ARBA" id="ARBA00022679"/>
    </source>
</evidence>
<keyword evidence="3" id="KW-0808">Transferase</keyword>
<reference evidence="6" key="1">
    <citation type="submission" date="2018-05" db="EMBL/GenBank/DDBJ databases">
        <authorList>
            <person name="Lanie J.A."/>
            <person name="Ng W.-L."/>
            <person name="Kazmierczak K.M."/>
            <person name="Andrzejewski T.M."/>
            <person name="Davidsen T.M."/>
            <person name="Wayne K.J."/>
            <person name="Tettelin H."/>
            <person name="Glass J.I."/>
            <person name="Rusch D."/>
            <person name="Podicherti R."/>
            <person name="Tsui H.-C.T."/>
            <person name="Winkler M.E."/>
        </authorList>
    </citation>
    <scope>NUCLEOTIDE SEQUENCE</scope>
</reference>
<dbReference type="InterPro" id="IPR029028">
    <property type="entry name" value="Alpha/beta_knot_MTases"/>
</dbReference>
<keyword evidence="2" id="KW-0489">Methyltransferase</keyword>